<dbReference type="SUPFAM" id="SSF50044">
    <property type="entry name" value="SH3-domain"/>
    <property type="match status" value="1"/>
</dbReference>
<dbReference type="GO" id="GO:0051301">
    <property type="term" value="P:cell division"/>
    <property type="evidence" value="ECO:0007669"/>
    <property type="project" value="UniProtKB-KW"/>
</dbReference>
<organism evidence="10 11">
    <name type="scientific">Marasmiellus scandens</name>
    <dbReference type="NCBI Taxonomy" id="2682957"/>
    <lineage>
        <taxon>Eukaryota</taxon>
        <taxon>Fungi</taxon>
        <taxon>Dikarya</taxon>
        <taxon>Basidiomycota</taxon>
        <taxon>Agaricomycotina</taxon>
        <taxon>Agaricomycetes</taxon>
        <taxon>Agaricomycetidae</taxon>
        <taxon>Agaricales</taxon>
        <taxon>Marasmiineae</taxon>
        <taxon>Omphalotaceae</taxon>
        <taxon>Marasmiellus</taxon>
    </lineage>
</organism>
<comment type="caution">
    <text evidence="10">The sequence shown here is derived from an EMBL/GenBank/DDBJ whole genome shotgun (WGS) entry which is preliminary data.</text>
</comment>
<keyword evidence="10" id="KW-0132">Cell division</keyword>
<dbReference type="PROSITE" id="PS50020">
    <property type="entry name" value="WW_DOMAIN_2"/>
    <property type="match status" value="1"/>
</dbReference>
<dbReference type="InterPro" id="IPR001895">
    <property type="entry name" value="RASGEF_cat_dom"/>
</dbReference>
<dbReference type="InterPro" id="IPR023578">
    <property type="entry name" value="Ras_GEF_dom_sf"/>
</dbReference>
<feature type="domain" description="Ras-GEF" evidence="7">
    <location>
        <begin position="1085"/>
        <end position="1320"/>
    </location>
</feature>
<evidence type="ECO:0000259" key="7">
    <source>
        <dbReference type="PROSITE" id="PS50009"/>
    </source>
</evidence>
<gene>
    <name evidence="10" type="primary">CDC25_2</name>
    <name evidence="10" type="ORF">VKT23_003887</name>
</gene>
<feature type="domain" description="WW" evidence="8">
    <location>
        <begin position="266"/>
        <end position="300"/>
    </location>
</feature>
<dbReference type="InterPro" id="IPR036964">
    <property type="entry name" value="RASGEF_cat_dom_sf"/>
</dbReference>
<evidence type="ECO:0000256" key="4">
    <source>
        <dbReference type="PROSITE-ProRule" id="PRU00192"/>
    </source>
</evidence>
<dbReference type="PROSITE" id="PS50002">
    <property type="entry name" value="SH3"/>
    <property type="match status" value="1"/>
</dbReference>
<keyword evidence="1 4" id="KW-0728">SH3 domain</keyword>
<keyword evidence="11" id="KW-1185">Reference proteome</keyword>
<dbReference type="EMBL" id="JBANRG010000003">
    <property type="protein sequence ID" value="KAK7469415.1"/>
    <property type="molecule type" value="Genomic_DNA"/>
</dbReference>
<proteinExistence type="predicted"/>
<dbReference type="InterPro" id="IPR008937">
    <property type="entry name" value="Ras-like_GEF"/>
</dbReference>
<sequence length="1337" mass="147690">MAAVATYGIANINAFQDSHLNMAHLSDDQSHSDSSLDPELSDDSFPSLFCRALYDYEAQDASALSFRKGDIIEILTQQPSGWWDGLLGDERGWFPSNYVTIISEEEAELALNGSDFSNTDGQNTASISSLPGQSRHSIVDMSHAMLRGTQADNEHWLESELSVGDSRMGLNELANITLQSTSSSDFWMPQVAPNGQIYYVNTQTGQQSRDLPQEAEEDTSDSDLAGLTSQSSSRSGTSAGLGFANGGSDPNTSNRNTAGFGVLRRTGTPEPWVKKLADDGMSYYYYNKADGSVQWSRPEAPAPQQNGHSVATGASRYPNLPQSVPIPSRTNGLHRSSVYSDTSDVHPFDIDPPLRQVNGHAKARVAEGVSTELTSAERIAQSLQQALAPPPPELPADLSVVAKRAIDAVIENIQVHGTTRQPEDDQRMDELIHSVVFAVRNLLYVAGVSTGQIPPNVLPKEVRDHRRAPSSSHSPLKPAQRKVTATLSRLVLSARAIQYDSGSSVSDTLSRIEVDAEELERAVVAFVSEVQRTQTQQDVTPSKRLKAVFDTVNIGLGLPGAGVAGSWKGFGWLSLDEKQAPQRVLSTDVIAEVSAAVSRVEVCLSPLTIALKSTDENSVSKVHSLITDTMIRTSSFAKLVVDIHVARHVDIDGLGPDSEPALNELYARTVDRARILVRTVEAAVQAVYDDGMCLFMQVQALREKETGQVGQQQSALSEALLLTTTHLKTNLTLVQQTLEGLLSVGHEQADMSNGDYLGSIERRMSRQSLIGVQFGGALRPLSSLPRSLHEEDFVQMEDAFTNRPAPKTQPQQPVRGYDRFGMKQGSQSSFEQYRSDGEPSGLMGPSSSIDFGGSEATLNAPDSSDQDPADEGEYEDDPDVDTPAPKPKSNKWKKILGHEAPDEQPWFLRSTLTSAELLIDGDDKTVKGGTVPALVERLTAHDITDPNYVKAFLMTFKSFTTLDELFDLLVARFRIQPPPKLTPEELDEWTNKKKNLVQFRVINTFKAMIQDDDVLEKEDLHILKRMKEFVQSEDAQQVGAAKLLLVLIDRAMQSGEAKKIIVNTAQAPPPIVPKANRKLKLLDIEPLELARQLTLIESALYQKIRPMECLQRAREQKGDNLDNIAMVIQTSNRIADWVAESILSKEDSRRRAATVKHLIQVADRCRTLNNFSTMIAIISGLNTPPIRRLKRTWEQVGQRHMAQFGACEVTLDSNRNFNKYRSMLAAVIPPCVPFIGVFLSTLQFNEDGNKDNLPGNLVNFKKRQKASEVISDIKRWQAHSYNFQVVAVIRDYIEESLSAFTDTKQSSERFWAMSLEREPREREDEKMARLLQESGFL</sequence>
<feature type="compositionally biased region" description="Polar residues" evidence="5">
    <location>
        <begin position="248"/>
        <end position="257"/>
    </location>
</feature>
<feature type="compositionally biased region" description="Low complexity" evidence="5">
    <location>
        <begin position="224"/>
        <end position="242"/>
    </location>
</feature>
<protein>
    <submittedName>
        <fullName evidence="10">Cell division cycle-related protein</fullName>
    </submittedName>
</protein>
<dbReference type="CDD" id="cd00155">
    <property type="entry name" value="RasGEF"/>
    <property type="match status" value="1"/>
</dbReference>
<dbReference type="CDD" id="cd06224">
    <property type="entry name" value="REM"/>
    <property type="match status" value="1"/>
</dbReference>
<dbReference type="SMART" id="SM00147">
    <property type="entry name" value="RasGEF"/>
    <property type="match status" value="1"/>
</dbReference>
<dbReference type="Gene3D" id="1.10.840.10">
    <property type="entry name" value="Ras guanine-nucleotide exchange factors catalytic domain"/>
    <property type="match status" value="1"/>
</dbReference>
<feature type="domain" description="SH3" evidence="6">
    <location>
        <begin position="45"/>
        <end position="104"/>
    </location>
</feature>
<evidence type="ECO:0000256" key="5">
    <source>
        <dbReference type="SAM" id="MobiDB-lite"/>
    </source>
</evidence>
<keyword evidence="2 3" id="KW-0344">Guanine-nucleotide releasing factor</keyword>
<dbReference type="Pfam" id="PF00018">
    <property type="entry name" value="SH3_1"/>
    <property type="match status" value="1"/>
</dbReference>
<dbReference type="PRINTS" id="PR00452">
    <property type="entry name" value="SH3DOMAIN"/>
</dbReference>
<dbReference type="Gene3D" id="1.20.870.10">
    <property type="entry name" value="Son of sevenless (SoS) protein Chain: S domain 1"/>
    <property type="match status" value="1"/>
</dbReference>
<dbReference type="PANTHER" id="PTHR23113">
    <property type="entry name" value="GUANINE NUCLEOTIDE EXCHANGE FACTOR"/>
    <property type="match status" value="1"/>
</dbReference>
<feature type="domain" description="N-terminal Ras-GEF" evidence="9">
    <location>
        <begin position="922"/>
        <end position="1053"/>
    </location>
</feature>
<feature type="region of interest" description="Disordered" evidence="5">
    <location>
        <begin position="205"/>
        <end position="266"/>
    </location>
</feature>
<feature type="region of interest" description="Disordered" evidence="5">
    <location>
        <begin position="800"/>
        <end position="892"/>
    </location>
</feature>
<dbReference type="PANTHER" id="PTHR23113:SF368">
    <property type="entry name" value="CELL DIVISION CONTROL PROTEIN 25"/>
    <property type="match status" value="1"/>
</dbReference>
<dbReference type="InterPro" id="IPR001452">
    <property type="entry name" value="SH3_domain"/>
</dbReference>
<dbReference type="PROSITE" id="PS50009">
    <property type="entry name" value="RASGEF_CAT"/>
    <property type="match status" value="1"/>
</dbReference>
<keyword evidence="10" id="KW-0131">Cell cycle</keyword>
<evidence type="ECO:0000313" key="10">
    <source>
        <dbReference type="EMBL" id="KAK7469415.1"/>
    </source>
</evidence>
<dbReference type="Gene3D" id="2.30.30.40">
    <property type="entry name" value="SH3 Domains"/>
    <property type="match status" value="1"/>
</dbReference>
<dbReference type="InterPro" id="IPR000651">
    <property type="entry name" value="Ras-like_Gua-exchang_fac_N"/>
</dbReference>
<evidence type="ECO:0000256" key="2">
    <source>
        <dbReference type="ARBA" id="ARBA00022658"/>
    </source>
</evidence>
<dbReference type="SUPFAM" id="SSF48366">
    <property type="entry name" value="Ras GEF"/>
    <property type="match status" value="1"/>
</dbReference>
<dbReference type="SMART" id="SM00326">
    <property type="entry name" value="SH3"/>
    <property type="match status" value="1"/>
</dbReference>
<feature type="compositionally biased region" description="Acidic residues" evidence="5">
    <location>
        <begin position="864"/>
        <end position="880"/>
    </location>
</feature>
<dbReference type="SMART" id="SM00456">
    <property type="entry name" value="WW"/>
    <property type="match status" value="2"/>
</dbReference>
<evidence type="ECO:0000259" key="6">
    <source>
        <dbReference type="PROSITE" id="PS50002"/>
    </source>
</evidence>
<dbReference type="CDD" id="cd00201">
    <property type="entry name" value="WW"/>
    <property type="match status" value="1"/>
</dbReference>
<dbReference type="InterPro" id="IPR001202">
    <property type="entry name" value="WW_dom"/>
</dbReference>
<dbReference type="InterPro" id="IPR036028">
    <property type="entry name" value="SH3-like_dom_sf"/>
</dbReference>
<feature type="region of interest" description="Disordered" evidence="5">
    <location>
        <begin position="456"/>
        <end position="481"/>
    </location>
</feature>
<dbReference type="Pfam" id="PF00617">
    <property type="entry name" value="RasGEF"/>
    <property type="match status" value="1"/>
</dbReference>
<dbReference type="Gene3D" id="2.20.70.10">
    <property type="match status" value="1"/>
</dbReference>
<dbReference type="PROSITE" id="PS50212">
    <property type="entry name" value="RASGEF_NTER"/>
    <property type="match status" value="1"/>
</dbReference>
<reference evidence="10 11" key="1">
    <citation type="submission" date="2024-01" db="EMBL/GenBank/DDBJ databases">
        <title>A draft genome for the cacao thread blight pathogen Marasmiellus scandens.</title>
        <authorList>
            <person name="Baruah I.K."/>
            <person name="Leung J."/>
            <person name="Bukari Y."/>
            <person name="Amoako-Attah I."/>
            <person name="Meinhardt L.W."/>
            <person name="Bailey B.A."/>
            <person name="Cohen S.P."/>
        </authorList>
    </citation>
    <scope>NUCLEOTIDE SEQUENCE [LARGE SCALE GENOMIC DNA]</scope>
    <source>
        <strain evidence="10 11">GH-19</strain>
    </source>
</reference>
<dbReference type="CDD" id="cd11883">
    <property type="entry name" value="SH3_Sdc25"/>
    <property type="match status" value="1"/>
</dbReference>
<evidence type="ECO:0000313" key="11">
    <source>
        <dbReference type="Proteomes" id="UP001498398"/>
    </source>
</evidence>
<dbReference type="Pfam" id="PF00618">
    <property type="entry name" value="RasGEF_N"/>
    <property type="match status" value="1"/>
</dbReference>
<evidence type="ECO:0000256" key="3">
    <source>
        <dbReference type="PROSITE-ProRule" id="PRU00168"/>
    </source>
</evidence>
<evidence type="ECO:0000256" key="1">
    <source>
        <dbReference type="ARBA" id="ARBA00022443"/>
    </source>
</evidence>
<name>A0ABR1K1L2_9AGAR</name>
<dbReference type="Proteomes" id="UP001498398">
    <property type="component" value="Unassembled WGS sequence"/>
</dbReference>
<evidence type="ECO:0000259" key="9">
    <source>
        <dbReference type="PROSITE" id="PS50212"/>
    </source>
</evidence>
<feature type="region of interest" description="Disordered" evidence="5">
    <location>
        <begin position="296"/>
        <end position="331"/>
    </location>
</feature>
<evidence type="ECO:0000259" key="8">
    <source>
        <dbReference type="PROSITE" id="PS50020"/>
    </source>
</evidence>
<accession>A0ABR1K1L2</accession>
<dbReference type="SMART" id="SM00229">
    <property type="entry name" value="RasGEFN"/>
    <property type="match status" value="1"/>
</dbReference>